<accession>A0A7I9V230</accession>
<organism evidence="4 5">
    <name type="scientific">Gordonia crocea</name>
    <dbReference type="NCBI Taxonomy" id="589162"/>
    <lineage>
        <taxon>Bacteria</taxon>
        <taxon>Bacillati</taxon>
        <taxon>Actinomycetota</taxon>
        <taxon>Actinomycetes</taxon>
        <taxon>Mycobacteriales</taxon>
        <taxon>Gordoniaceae</taxon>
        <taxon>Gordonia</taxon>
    </lineage>
</organism>
<protein>
    <submittedName>
        <fullName evidence="4">PPE family protein</fullName>
    </submittedName>
</protein>
<evidence type="ECO:0000256" key="1">
    <source>
        <dbReference type="ARBA" id="ARBA00010652"/>
    </source>
</evidence>
<name>A0A7I9V230_9ACTN</name>
<sequence>MAMPGATGFTGVDWSTRPAEQLSADLAAGPGTAPLTEAVEAWTELARELDRLVVEAKRVGHELRDVWDSSSGGAARRALDRFPGWIDTLGRRAEAQAALTRAAAAAAEAARVAMPAASVVDEIRAAVADAIRAGLTSVMTGGLARTHRAERDLAAAAAQVMADYERDSTAAATAPVRHDRPPTLVRGTGGSGEHAQYSPTGTRAAGLPGLLAAPRVLGAFRPAAVTVPRLEAADGPTNRIGPGPGAEPVADTDPTKPASVGPVAPMAPVVGGRAGAATMASESPVITTGSVVRADEGPLTWAELATHDAVRVQIGATTDSDHTAV</sequence>
<dbReference type="Proteomes" id="UP000444980">
    <property type="component" value="Unassembled WGS sequence"/>
</dbReference>
<feature type="region of interest" description="Disordered" evidence="2">
    <location>
        <begin position="178"/>
        <end position="200"/>
    </location>
</feature>
<dbReference type="Gene3D" id="1.20.1260.20">
    <property type="entry name" value="PPE superfamily"/>
    <property type="match status" value="1"/>
</dbReference>
<comment type="similarity">
    <text evidence="1">Belongs to the mycobacterial PPE family.</text>
</comment>
<dbReference type="AlphaFoldDB" id="A0A7I9V230"/>
<feature type="region of interest" description="Disordered" evidence="2">
    <location>
        <begin position="233"/>
        <end position="263"/>
    </location>
</feature>
<keyword evidence="5" id="KW-1185">Reference proteome</keyword>
<dbReference type="SUPFAM" id="SSF140459">
    <property type="entry name" value="PE/PPE dimer-like"/>
    <property type="match status" value="1"/>
</dbReference>
<dbReference type="Pfam" id="PF00823">
    <property type="entry name" value="PPE"/>
    <property type="match status" value="1"/>
</dbReference>
<evidence type="ECO:0000259" key="3">
    <source>
        <dbReference type="Pfam" id="PF00823"/>
    </source>
</evidence>
<feature type="domain" description="PPE" evidence="3">
    <location>
        <begin position="13"/>
        <end position="174"/>
    </location>
</feature>
<evidence type="ECO:0000256" key="2">
    <source>
        <dbReference type="SAM" id="MobiDB-lite"/>
    </source>
</evidence>
<evidence type="ECO:0000313" key="4">
    <source>
        <dbReference type="EMBL" id="GED99487.1"/>
    </source>
</evidence>
<comment type="caution">
    <text evidence="4">The sequence shown here is derived from an EMBL/GenBank/DDBJ whole genome shotgun (WGS) entry which is preliminary data.</text>
</comment>
<evidence type="ECO:0000313" key="5">
    <source>
        <dbReference type="Proteomes" id="UP000444980"/>
    </source>
</evidence>
<dbReference type="InterPro" id="IPR038332">
    <property type="entry name" value="PPE_sf"/>
</dbReference>
<dbReference type="InterPro" id="IPR000030">
    <property type="entry name" value="PPE_dom"/>
</dbReference>
<gene>
    <name evidence="4" type="ORF">nbrc107697_35260</name>
</gene>
<reference evidence="5" key="1">
    <citation type="submission" date="2019-06" db="EMBL/GenBank/DDBJ databases">
        <title>Gordonia isolated from sludge of a wastewater treatment plant.</title>
        <authorList>
            <person name="Tamura T."/>
            <person name="Aoyama K."/>
            <person name="Kang Y."/>
            <person name="Saito S."/>
            <person name="Akiyama N."/>
            <person name="Yazawa K."/>
            <person name="Gonoi T."/>
            <person name="Mikami Y."/>
        </authorList>
    </citation>
    <scope>NUCLEOTIDE SEQUENCE [LARGE SCALE GENOMIC DNA]</scope>
    <source>
        <strain evidence="5">NBRC 107697</strain>
    </source>
</reference>
<dbReference type="EMBL" id="BJOU01000019">
    <property type="protein sequence ID" value="GED99487.1"/>
    <property type="molecule type" value="Genomic_DNA"/>
</dbReference>
<proteinExistence type="inferred from homology"/>